<keyword evidence="4" id="KW-1185">Reference proteome</keyword>
<evidence type="ECO:0000256" key="1">
    <source>
        <dbReference type="SAM" id="MobiDB-lite"/>
    </source>
</evidence>
<evidence type="ECO:0000313" key="4">
    <source>
        <dbReference type="Proteomes" id="UP001165069"/>
    </source>
</evidence>
<dbReference type="Gene3D" id="1.10.10.1320">
    <property type="entry name" value="Anti-sigma factor, zinc-finger domain"/>
    <property type="match status" value="1"/>
</dbReference>
<name>A0ABQ5QGU8_9BACT</name>
<gene>
    <name evidence="3" type="ORF">GETHLI_25790</name>
</gene>
<organism evidence="3 4">
    <name type="scientific">Geothrix limicola</name>
    <dbReference type="NCBI Taxonomy" id="2927978"/>
    <lineage>
        <taxon>Bacteria</taxon>
        <taxon>Pseudomonadati</taxon>
        <taxon>Acidobacteriota</taxon>
        <taxon>Holophagae</taxon>
        <taxon>Holophagales</taxon>
        <taxon>Holophagaceae</taxon>
        <taxon>Geothrix</taxon>
    </lineage>
</organism>
<dbReference type="Pfam" id="PF13490">
    <property type="entry name" value="zf-HC2"/>
    <property type="match status" value="1"/>
</dbReference>
<evidence type="ECO:0000313" key="3">
    <source>
        <dbReference type="EMBL" id="GLH74077.1"/>
    </source>
</evidence>
<evidence type="ECO:0000259" key="2">
    <source>
        <dbReference type="Pfam" id="PF13490"/>
    </source>
</evidence>
<proteinExistence type="predicted"/>
<sequence>MTPHVLKHLPLWIEGDLAGTESAAVESHLAECPACLEAAEALRASQARLREAMASPFDASDAVRLRCSVMDQIRAEPAPRPILHLASRPALLTASAAALLLASLVWRFERGRSVHSAPPPAPPPTSAALSAEPDPKPAPTESRSALRYETQARIRPASRHGTESLPSGMPARIEFQTADPTIRIIWLAQATPPSEPSSTPEEKS</sequence>
<dbReference type="InterPro" id="IPR041916">
    <property type="entry name" value="Anti_sigma_zinc_sf"/>
</dbReference>
<feature type="region of interest" description="Disordered" evidence="1">
    <location>
        <begin position="113"/>
        <end position="170"/>
    </location>
</feature>
<dbReference type="RefSeq" id="WP_285575962.1">
    <property type="nucleotide sequence ID" value="NZ_BSDE01000005.1"/>
</dbReference>
<dbReference type="Proteomes" id="UP001165069">
    <property type="component" value="Unassembled WGS sequence"/>
</dbReference>
<dbReference type="EMBL" id="BSDE01000005">
    <property type="protein sequence ID" value="GLH74077.1"/>
    <property type="molecule type" value="Genomic_DNA"/>
</dbReference>
<feature type="domain" description="Putative zinc-finger" evidence="2">
    <location>
        <begin position="5"/>
        <end position="35"/>
    </location>
</feature>
<protein>
    <recommendedName>
        <fullName evidence="2">Putative zinc-finger domain-containing protein</fullName>
    </recommendedName>
</protein>
<comment type="caution">
    <text evidence="3">The sequence shown here is derived from an EMBL/GenBank/DDBJ whole genome shotgun (WGS) entry which is preliminary data.</text>
</comment>
<accession>A0ABQ5QGU8</accession>
<dbReference type="InterPro" id="IPR027383">
    <property type="entry name" value="Znf_put"/>
</dbReference>
<reference evidence="3 4" key="1">
    <citation type="journal article" date="2023" name="Antonie Van Leeuwenhoek">
        <title>Mesoterricola silvestris gen. nov., sp. nov., Mesoterricola sediminis sp. nov., Geothrix oryzae sp. nov., Geothrix edaphica sp. nov., Geothrix rubra sp. nov., and Geothrix limicola sp. nov., six novel members of Acidobacteriota isolated from soils.</title>
        <authorList>
            <person name="Itoh H."/>
            <person name="Sugisawa Y."/>
            <person name="Mise K."/>
            <person name="Xu Z."/>
            <person name="Kuniyasu M."/>
            <person name="Ushijima N."/>
            <person name="Kawano K."/>
            <person name="Kobayashi E."/>
            <person name="Shiratori Y."/>
            <person name="Masuda Y."/>
            <person name="Senoo K."/>
        </authorList>
    </citation>
    <scope>NUCLEOTIDE SEQUENCE [LARGE SCALE GENOMIC DNA]</scope>
    <source>
        <strain evidence="3 4">Red804</strain>
    </source>
</reference>